<dbReference type="PANTHER" id="PTHR10556">
    <property type="entry name" value="3-OXO-5-ALPHA-STEROID 4-DEHYDROGENASE"/>
    <property type="match status" value="1"/>
</dbReference>
<name>A0A8H3EX54_9LECA</name>
<feature type="transmembrane region" description="Helical" evidence="6">
    <location>
        <begin position="55"/>
        <end position="73"/>
    </location>
</feature>
<sequence>MAIIPTWCPPSREHWELITFLWQFFPILTLYQWFFKYYPMGKTSTVSTFNIPGKIGWATMEAPGFITLLYLMYSLPKQEGIESLPLTNWTMAALFVSTSSLLSMVNFAYCFCIFKTIHYVYRALISPLFLNPSMSPIHISVWASALSFQLINATCIGGWLGGYGPTTQDEWVGAAMRLELGLMLFGIGLLGNMYHDDELREIRRAAARNQERKRKDRGEKGDGKGVEKVYMVPQNGLFGLVLFPHYLCEWVEWGGFWMVGGMACVPARTFLINEVATMLPRALGGKQWYVERFGKEKIGSRKAVIPGII</sequence>
<evidence type="ECO:0000259" key="7">
    <source>
        <dbReference type="Pfam" id="PF02544"/>
    </source>
</evidence>
<comment type="caution">
    <text evidence="8">The sequence shown here is derived from an EMBL/GenBank/DDBJ whole genome shotgun (WGS) entry which is preliminary data.</text>
</comment>
<dbReference type="GO" id="GO:0016627">
    <property type="term" value="F:oxidoreductase activity, acting on the CH-CH group of donors"/>
    <property type="evidence" value="ECO:0007669"/>
    <property type="project" value="InterPro"/>
</dbReference>
<dbReference type="Proteomes" id="UP000664203">
    <property type="component" value="Unassembled WGS sequence"/>
</dbReference>
<comment type="similarity">
    <text evidence="2">Belongs to the steroid 5-alpha reductase family.</text>
</comment>
<feature type="domain" description="3-oxo-5-alpha-steroid 4-dehydrogenase C-terminal" evidence="7">
    <location>
        <begin position="137"/>
        <end position="308"/>
    </location>
</feature>
<keyword evidence="5 6" id="KW-0472">Membrane</keyword>
<feature type="transmembrane region" description="Helical" evidence="6">
    <location>
        <begin position="174"/>
        <end position="194"/>
    </location>
</feature>
<dbReference type="GO" id="GO:0016020">
    <property type="term" value="C:membrane"/>
    <property type="evidence" value="ECO:0007669"/>
    <property type="project" value="UniProtKB-SubCell"/>
</dbReference>
<dbReference type="InterPro" id="IPR039357">
    <property type="entry name" value="SRD5A/TECR"/>
</dbReference>
<comment type="subcellular location">
    <subcellularLocation>
        <location evidence="1">Membrane</location>
        <topology evidence="1">Multi-pass membrane protein</topology>
    </subcellularLocation>
</comment>
<dbReference type="InterPro" id="IPR001104">
    <property type="entry name" value="3-oxo-5_a-steroid_4-DH_C"/>
</dbReference>
<keyword evidence="3 6" id="KW-0812">Transmembrane</keyword>
<reference evidence="8" key="1">
    <citation type="submission" date="2021-03" db="EMBL/GenBank/DDBJ databases">
        <authorList>
            <person name="Tagirdzhanova G."/>
        </authorList>
    </citation>
    <scope>NUCLEOTIDE SEQUENCE</scope>
</reference>
<dbReference type="GO" id="GO:0006629">
    <property type="term" value="P:lipid metabolic process"/>
    <property type="evidence" value="ECO:0007669"/>
    <property type="project" value="InterPro"/>
</dbReference>
<keyword evidence="4 6" id="KW-1133">Transmembrane helix</keyword>
<evidence type="ECO:0000313" key="9">
    <source>
        <dbReference type="Proteomes" id="UP000664203"/>
    </source>
</evidence>
<gene>
    <name evidence="8" type="ORF">ALECFALPRED_008737</name>
</gene>
<evidence type="ECO:0000256" key="2">
    <source>
        <dbReference type="ARBA" id="ARBA00007742"/>
    </source>
</evidence>
<feature type="transmembrane region" description="Helical" evidence="6">
    <location>
        <begin position="15"/>
        <end position="34"/>
    </location>
</feature>
<evidence type="ECO:0000256" key="6">
    <source>
        <dbReference type="SAM" id="Phobius"/>
    </source>
</evidence>
<dbReference type="PROSITE" id="PS50244">
    <property type="entry name" value="S5A_REDUCTASE"/>
    <property type="match status" value="1"/>
</dbReference>
<keyword evidence="9" id="KW-1185">Reference proteome</keyword>
<protein>
    <recommendedName>
        <fullName evidence="7">3-oxo-5-alpha-steroid 4-dehydrogenase C-terminal domain-containing protein</fullName>
    </recommendedName>
</protein>
<dbReference type="AlphaFoldDB" id="A0A8H3EX54"/>
<organism evidence="8 9">
    <name type="scientific">Alectoria fallacina</name>
    <dbReference type="NCBI Taxonomy" id="1903189"/>
    <lineage>
        <taxon>Eukaryota</taxon>
        <taxon>Fungi</taxon>
        <taxon>Dikarya</taxon>
        <taxon>Ascomycota</taxon>
        <taxon>Pezizomycotina</taxon>
        <taxon>Lecanoromycetes</taxon>
        <taxon>OSLEUM clade</taxon>
        <taxon>Lecanoromycetidae</taxon>
        <taxon>Lecanorales</taxon>
        <taxon>Lecanorineae</taxon>
        <taxon>Parmeliaceae</taxon>
        <taxon>Alectoria</taxon>
    </lineage>
</organism>
<feature type="transmembrane region" description="Helical" evidence="6">
    <location>
        <begin position="139"/>
        <end position="162"/>
    </location>
</feature>
<accession>A0A8H3EX54</accession>
<evidence type="ECO:0000313" key="8">
    <source>
        <dbReference type="EMBL" id="CAF9913275.1"/>
    </source>
</evidence>
<dbReference type="PANTHER" id="PTHR10556:SF43">
    <property type="entry name" value="STEROID 5-ALPHA-REDUCTASE DET2"/>
    <property type="match status" value="1"/>
</dbReference>
<evidence type="ECO:0000256" key="4">
    <source>
        <dbReference type="ARBA" id="ARBA00022989"/>
    </source>
</evidence>
<evidence type="ECO:0000256" key="3">
    <source>
        <dbReference type="ARBA" id="ARBA00022692"/>
    </source>
</evidence>
<evidence type="ECO:0000256" key="1">
    <source>
        <dbReference type="ARBA" id="ARBA00004141"/>
    </source>
</evidence>
<evidence type="ECO:0000256" key="5">
    <source>
        <dbReference type="ARBA" id="ARBA00023136"/>
    </source>
</evidence>
<dbReference type="OrthoDB" id="5788137at2759"/>
<dbReference type="Pfam" id="PF02544">
    <property type="entry name" value="Steroid_dh"/>
    <property type="match status" value="1"/>
</dbReference>
<dbReference type="EMBL" id="CAJPDR010000061">
    <property type="protein sequence ID" value="CAF9913275.1"/>
    <property type="molecule type" value="Genomic_DNA"/>
</dbReference>
<proteinExistence type="inferred from homology"/>
<feature type="transmembrane region" description="Helical" evidence="6">
    <location>
        <begin position="93"/>
        <end position="118"/>
    </location>
</feature>